<name>A0ABQ5XEM2_9GAMM</name>
<dbReference type="CDD" id="cd06661">
    <property type="entry name" value="GGCT_like"/>
    <property type="match status" value="1"/>
</dbReference>
<feature type="domain" description="Gamma-glutamylcyclotransferase AIG2-like" evidence="1">
    <location>
        <begin position="5"/>
        <end position="111"/>
    </location>
</feature>
<dbReference type="SUPFAM" id="SSF110857">
    <property type="entry name" value="Gamma-glutamyl cyclotransferase-like"/>
    <property type="match status" value="1"/>
</dbReference>
<accession>A0ABQ5XEM2</accession>
<keyword evidence="3" id="KW-1185">Reference proteome</keyword>
<comment type="caution">
    <text evidence="2">The sequence shown here is derived from an EMBL/GenBank/DDBJ whole genome shotgun (WGS) entry which is preliminary data.</text>
</comment>
<reference evidence="3" key="1">
    <citation type="journal article" date="2019" name="Int. J. Syst. Evol. Microbiol.">
        <title>The Global Catalogue of Microorganisms (GCM) 10K type strain sequencing project: providing services to taxonomists for standard genome sequencing and annotation.</title>
        <authorList>
            <consortium name="The Broad Institute Genomics Platform"/>
            <consortium name="The Broad Institute Genome Sequencing Center for Infectious Disease"/>
            <person name="Wu L."/>
            <person name="Ma J."/>
        </authorList>
    </citation>
    <scope>NUCLEOTIDE SEQUENCE [LARGE SCALE GENOMIC DNA]</scope>
    <source>
        <strain evidence="3">NBRC 111981</strain>
    </source>
</reference>
<sequence length="120" mass="13131">MMPKLFSYGTLQQENVQLATFGRTLAGQRDQLAGYVQTEIAISDPEVVAASGKTHHPILVFTGLPTDHVSGTVFDITDAELAQADEYEVDDYQRIAVTMASGTQAWVYVDARQDISHEVA</sequence>
<evidence type="ECO:0000313" key="3">
    <source>
        <dbReference type="Proteomes" id="UP001156627"/>
    </source>
</evidence>
<dbReference type="Proteomes" id="UP001156627">
    <property type="component" value="Unassembled WGS sequence"/>
</dbReference>
<evidence type="ECO:0000313" key="2">
    <source>
        <dbReference type="EMBL" id="GLQ89634.1"/>
    </source>
</evidence>
<dbReference type="EMBL" id="BSOA01000039">
    <property type="protein sequence ID" value="GLQ89634.1"/>
    <property type="molecule type" value="Genomic_DNA"/>
</dbReference>
<dbReference type="InterPro" id="IPR036568">
    <property type="entry name" value="GGCT-like_sf"/>
</dbReference>
<dbReference type="GO" id="GO:0016874">
    <property type="term" value="F:ligase activity"/>
    <property type="evidence" value="ECO:0007669"/>
    <property type="project" value="UniProtKB-KW"/>
</dbReference>
<proteinExistence type="predicted"/>
<dbReference type="Gene3D" id="3.10.490.10">
    <property type="entry name" value="Gamma-glutamyl cyclotransferase-like"/>
    <property type="match status" value="1"/>
</dbReference>
<protein>
    <submittedName>
        <fullName evidence="2">UDP-N-acetylmuramate--alanine ligase</fullName>
    </submittedName>
</protein>
<gene>
    <name evidence="2" type="ORF">GCM10007898_32090</name>
</gene>
<dbReference type="InterPro" id="IPR009288">
    <property type="entry name" value="AIG2-like_dom"/>
</dbReference>
<dbReference type="Pfam" id="PF06094">
    <property type="entry name" value="GGACT"/>
    <property type="match status" value="1"/>
</dbReference>
<dbReference type="InterPro" id="IPR013024">
    <property type="entry name" value="GGCT-like"/>
</dbReference>
<dbReference type="RefSeq" id="WP_284333069.1">
    <property type="nucleotide sequence ID" value="NZ_BSOA01000039.1"/>
</dbReference>
<keyword evidence="2" id="KW-0436">Ligase</keyword>
<organism evidence="2 3">
    <name type="scientific">Dyella flagellata</name>
    <dbReference type="NCBI Taxonomy" id="1867833"/>
    <lineage>
        <taxon>Bacteria</taxon>
        <taxon>Pseudomonadati</taxon>
        <taxon>Pseudomonadota</taxon>
        <taxon>Gammaproteobacteria</taxon>
        <taxon>Lysobacterales</taxon>
        <taxon>Rhodanobacteraceae</taxon>
        <taxon>Dyella</taxon>
    </lineage>
</organism>
<evidence type="ECO:0000259" key="1">
    <source>
        <dbReference type="Pfam" id="PF06094"/>
    </source>
</evidence>